<evidence type="ECO:0000313" key="1">
    <source>
        <dbReference type="EMBL" id="KAL0562704.1"/>
    </source>
</evidence>
<dbReference type="EMBL" id="JBAHYK010004735">
    <property type="protein sequence ID" value="KAL0562704.1"/>
    <property type="molecule type" value="Genomic_DNA"/>
</dbReference>
<dbReference type="InterPro" id="IPR036047">
    <property type="entry name" value="F-box-like_dom_sf"/>
</dbReference>
<evidence type="ECO:0000313" key="2">
    <source>
        <dbReference type="Proteomes" id="UP001465976"/>
    </source>
</evidence>
<keyword evidence="2" id="KW-1185">Reference proteome</keyword>
<organism evidence="1 2">
    <name type="scientific">Marasmius crinis-equi</name>
    <dbReference type="NCBI Taxonomy" id="585013"/>
    <lineage>
        <taxon>Eukaryota</taxon>
        <taxon>Fungi</taxon>
        <taxon>Dikarya</taxon>
        <taxon>Basidiomycota</taxon>
        <taxon>Agaricomycotina</taxon>
        <taxon>Agaricomycetes</taxon>
        <taxon>Agaricomycetidae</taxon>
        <taxon>Agaricales</taxon>
        <taxon>Marasmiineae</taxon>
        <taxon>Marasmiaceae</taxon>
        <taxon>Marasmius</taxon>
    </lineage>
</organism>
<comment type="caution">
    <text evidence="1">The sequence shown here is derived from an EMBL/GenBank/DDBJ whole genome shotgun (WGS) entry which is preliminary data.</text>
</comment>
<sequence>MPMVALRILPYEIVERIIETLQDDIRALVACCLVNRDLKSVAASRLYRSIHVEIGEPMGWSWMEDPNND</sequence>
<evidence type="ECO:0008006" key="3">
    <source>
        <dbReference type="Google" id="ProtNLM"/>
    </source>
</evidence>
<protein>
    <recommendedName>
        <fullName evidence="3">F-box domain-containing protein</fullName>
    </recommendedName>
</protein>
<accession>A0ABR3EIL1</accession>
<gene>
    <name evidence="1" type="ORF">V5O48_019377</name>
</gene>
<name>A0ABR3EIL1_9AGAR</name>
<dbReference type="Proteomes" id="UP001465976">
    <property type="component" value="Unassembled WGS sequence"/>
</dbReference>
<dbReference type="SUPFAM" id="SSF81383">
    <property type="entry name" value="F-box domain"/>
    <property type="match status" value="1"/>
</dbReference>
<reference evidence="1 2" key="1">
    <citation type="submission" date="2024-02" db="EMBL/GenBank/DDBJ databases">
        <title>A draft genome for the cacao thread blight pathogen Marasmius crinis-equi.</title>
        <authorList>
            <person name="Cohen S.P."/>
            <person name="Baruah I.K."/>
            <person name="Amoako-Attah I."/>
            <person name="Bukari Y."/>
            <person name="Meinhardt L.W."/>
            <person name="Bailey B.A."/>
        </authorList>
    </citation>
    <scope>NUCLEOTIDE SEQUENCE [LARGE SCALE GENOMIC DNA]</scope>
    <source>
        <strain evidence="1 2">GH-76</strain>
    </source>
</reference>
<proteinExistence type="predicted"/>
<feature type="non-terminal residue" evidence="1">
    <location>
        <position position="69"/>
    </location>
</feature>